<organism evidence="1 2">
    <name type="scientific">Datura stramonium</name>
    <name type="common">Jimsonweed</name>
    <name type="synonym">Common thornapple</name>
    <dbReference type="NCBI Taxonomy" id="4076"/>
    <lineage>
        <taxon>Eukaryota</taxon>
        <taxon>Viridiplantae</taxon>
        <taxon>Streptophyta</taxon>
        <taxon>Embryophyta</taxon>
        <taxon>Tracheophyta</taxon>
        <taxon>Spermatophyta</taxon>
        <taxon>Magnoliopsida</taxon>
        <taxon>eudicotyledons</taxon>
        <taxon>Gunneridae</taxon>
        <taxon>Pentapetalae</taxon>
        <taxon>asterids</taxon>
        <taxon>lamiids</taxon>
        <taxon>Solanales</taxon>
        <taxon>Solanaceae</taxon>
        <taxon>Solanoideae</taxon>
        <taxon>Datureae</taxon>
        <taxon>Datura</taxon>
    </lineage>
</organism>
<feature type="non-terminal residue" evidence="1">
    <location>
        <position position="52"/>
    </location>
</feature>
<proteinExistence type="predicted"/>
<accession>A0ABS8UNJ4</accession>
<protein>
    <submittedName>
        <fullName evidence="1">Uncharacterized protein</fullName>
    </submittedName>
</protein>
<feature type="non-terminal residue" evidence="1">
    <location>
        <position position="1"/>
    </location>
</feature>
<gene>
    <name evidence="1" type="ORF">HAX54_017799</name>
</gene>
<keyword evidence="2" id="KW-1185">Reference proteome</keyword>
<dbReference type="EMBL" id="JACEIK010002185">
    <property type="protein sequence ID" value="MCD9559662.1"/>
    <property type="molecule type" value="Genomic_DNA"/>
</dbReference>
<reference evidence="1 2" key="1">
    <citation type="journal article" date="2021" name="BMC Genomics">
        <title>Datura genome reveals duplications of psychoactive alkaloid biosynthetic genes and high mutation rate following tissue culture.</title>
        <authorList>
            <person name="Rajewski A."/>
            <person name="Carter-House D."/>
            <person name="Stajich J."/>
            <person name="Litt A."/>
        </authorList>
    </citation>
    <scope>NUCLEOTIDE SEQUENCE [LARGE SCALE GENOMIC DNA]</scope>
    <source>
        <strain evidence="1">AR-01</strain>
    </source>
</reference>
<evidence type="ECO:0000313" key="2">
    <source>
        <dbReference type="Proteomes" id="UP000823775"/>
    </source>
</evidence>
<dbReference type="Proteomes" id="UP000823775">
    <property type="component" value="Unassembled WGS sequence"/>
</dbReference>
<sequence length="52" mass="6142">FWIIDHQLFAGRIPVKHREMWFELILASVHCLDPASHRCFTNHITSVLRSVL</sequence>
<comment type="caution">
    <text evidence="1">The sequence shown here is derived from an EMBL/GenBank/DDBJ whole genome shotgun (WGS) entry which is preliminary data.</text>
</comment>
<evidence type="ECO:0000313" key="1">
    <source>
        <dbReference type="EMBL" id="MCD9559662.1"/>
    </source>
</evidence>
<name>A0ABS8UNJ4_DATST</name>